<keyword evidence="4" id="KW-1185">Reference proteome</keyword>
<organism evidence="3">
    <name type="scientific">Eremomyces bilateralis CBS 781.70</name>
    <dbReference type="NCBI Taxonomy" id="1392243"/>
    <lineage>
        <taxon>Eukaryota</taxon>
        <taxon>Fungi</taxon>
        <taxon>Dikarya</taxon>
        <taxon>Ascomycota</taxon>
        <taxon>Pezizomycotina</taxon>
        <taxon>Dothideomycetes</taxon>
        <taxon>Dothideomycetes incertae sedis</taxon>
        <taxon>Eremomycetales</taxon>
        <taxon>Eremomycetaceae</taxon>
        <taxon>Eremomyces</taxon>
    </lineage>
</organism>
<feature type="domain" description="Thioesterase" evidence="2">
    <location>
        <begin position="72"/>
        <end position="153"/>
    </location>
</feature>
<dbReference type="GO" id="GO:0047617">
    <property type="term" value="F:fatty acyl-CoA hydrolase activity"/>
    <property type="evidence" value="ECO:0007669"/>
    <property type="project" value="InterPro"/>
</dbReference>
<reference evidence="3 5" key="1">
    <citation type="submission" date="2020-01" db="EMBL/GenBank/DDBJ databases">
        <authorList>
            <consortium name="DOE Joint Genome Institute"/>
            <person name="Haridas S."/>
            <person name="Albert R."/>
            <person name="Binder M."/>
            <person name="Bloem J."/>
            <person name="Labutti K."/>
            <person name="Salamov A."/>
            <person name="Andreopoulos B."/>
            <person name="Baker S.E."/>
            <person name="Barry K."/>
            <person name="Bills G."/>
            <person name="Bluhm B.H."/>
            <person name="Cannon C."/>
            <person name="Castanera R."/>
            <person name="Culley D.E."/>
            <person name="Daum C."/>
            <person name="Ezra D."/>
            <person name="Gonzalez J.B."/>
            <person name="Henrissat B."/>
            <person name="Kuo A."/>
            <person name="Liang C."/>
            <person name="Lipzen A."/>
            <person name="Lutzoni F."/>
            <person name="Magnuson J."/>
            <person name="Mondo S."/>
            <person name="Nolan M."/>
            <person name="Ohm R."/>
            <person name="Pangilinan J."/>
            <person name="Park H.-J."/>
            <person name="Ramirez L."/>
            <person name="Alfaro M."/>
            <person name="Sun H."/>
            <person name="Tritt A."/>
            <person name="Yoshinaga Y."/>
            <person name="Zwiers L.-H."/>
            <person name="Turgeon B.G."/>
            <person name="Goodwin S.B."/>
            <person name="Spatafora J.W."/>
            <person name="Crous P.W."/>
            <person name="Grigoriev I.V."/>
        </authorList>
    </citation>
    <scope>NUCLEOTIDE SEQUENCE</scope>
    <source>
        <strain evidence="3 5">CBS 781.70</strain>
    </source>
</reference>
<sequence>MADQSKKDEVRARSIAGVQAIFDRYHLLEKERPGGHRDFDFDIMNTAKILDAGPEGWVLFELKIMDNWSNLNNVMHGGAYGVIFDMCTTTALGPLARPGYWDFLGGVTRSLNISYLRGVPLKSTVRIRSWVVQYGRTMAMIRSEMTSEDGKTVYATCEHHKVNVATPPDHMAVRIPWDDEIERIHQAEQEAKKTRNGKAGEKGKL</sequence>
<dbReference type="EMBL" id="ML975170">
    <property type="protein sequence ID" value="KAF1809833.1"/>
    <property type="molecule type" value="Genomic_DNA"/>
</dbReference>
<dbReference type="Pfam" id="PF03061">
    <property type="entry name" value="4HBT"/>
    <property type="match status" value="1"/>
</dbReference>
<dbReference type="AlphaFoldDB" id="A0A6G1FVN4"/>
<dbReference type="CDD" id="cd03443">
    <property type="entry name" value="PaaI_thioesterase"/>
    <property type="match status" value="1"/>
</dbReference>
<dbReference type="Proteomes" id="UP000504638">
    <property type="component" value="Unplaced"/>
</dbReference>
<name>A0A6G1FVN4_9PEZI</name>
<reference evidence="5" key="3">
    <citation type="submission" date="2025-04" db="UniProtKB">
        <authorList>
            <consortium name="RefSeq"/>
        </authorList>
    </citation>
    <scope>IDENTIFICATION</scope>
    <source>
        <strain evidence="5">CBS 781.70</strain>
    </source>
</reference>
<comment type="similarity">
    <text evidence="1">Belongs to the thioesterase PaaI family.</text>
</comment>
<protein>
    <recommendedName>
        <fullName evidence="2">Thioesterase domain-containing protein</fullName>
    </recommendedName>
</protein>
<evidence type="ECO:0000313" key="3">
    <source>
        <dbReference type="EMBL" id="KAF1809833.1"/>
    </source>
</evidence>
<dbReference type="GeneID" id="54420647"/>
<dbReference type="InterPro" id="IPR006683">
    <property type="entry name" value="Thioestr_dom"/>
</dbReference>
<dbReference type="RefSeq" id="XP_033531464.1">
    <property type="nucleotide sequence ID" value="XM_033680077.1"/>
</dbReference>
<proteinExistence type="inferred from homology"/>
<accession>A0A6G1FVN4</accession>
<evidence type="ECO:0000259" key="2">
    <source>
        <dbReference type="Pfam" id="PF03061"/>
    </source>
</evidence>
<gene>
    <name evidence="3 5" type="ORF">P152DRAFT_461229</name>
</gene>
<dbReference type="PANTHER" id="PTHR21660:SF9">
    <property type="entry name" value="THIOESTERASE DOMAIN-CONTAINING PROTEIN"/>
    <property type="match status" value="1"/>
</dbReference>
<dbReference type="PANTHER" id="PTHR21660">
    <property type="entry name" value="THIOESTERASE SUPERFAMILY MEMBER-RELATED"/>
    <property type="match status" value="1"/>
</dbReference>
<evidence type="ECO:0000313" key="4">
    <source>
        <dbReference type="Proteomes" id="UP000504638"/>
    </source>
</evidence>
<reference evidence="5" key="2">
    <citation type="submission" date="2020-04" db="EMBL/GenBank/DDBJ databases">
        <authorList>
            <consortium name="NCBI Genome Project"/>
        </authorList>
    </citation>
    <scope>NUCLEOTIDE SEQUENCE</scope>
    <source>
        <strain evidence="5">CBS 781.70</strain>
    </source>
</reference>
<evidence type="ECO:0000256" key="1">
    <source>
        <dbReference type="ARBA" id="ARBA00008324"/>
    </source>
</evidence>
<evidence type="ECO:0000313" key="5">
    <source>
        <dbReference type="RefSeq" id="XP_033531464.1"/>
    </source>
</evidence>
<dbReference type="InterPro" id="IPR029069">
    <property type="entry name" value="HotDog_dom_sf"/>
</dbReference>
<dbReference type="OrthoDB" id="2831072at2759"/>
<dbReference type="SUPFAM" id="SSF54637">
    <property type="entry name" value="Thioesterase/thiol ester dehydrase-isomerase"/>
    <property type="match status" value="1"/>
</dbReference>
<dbReference type="Gene3D" id="3.10.129.10">
    <property type="entry name" value="Hotdog Thioesterase"/>
    <property type="match status" value="1"/>
</dbReference>
<dbReference type="InterPro" id="IPR039298">
    <property type="entry name" value="ACOT13"/>
</dbReference>